<evidence type="ECO:0000259" key="8">
    <source>
        <dbReference type="Pfam" id="PF18052"/>
    </source>
</evidence>
<dbReference type="SUPFAM" id="SSF52540">
    <property type="entry name" value="P-loop containing nucleoside triphosphate hydrolases"/>
    <property type="match status" value="1"/>
</dbReference>
<accession>A0A9R0SU78</accession>
<dbReference type="Gene3D" id="1.20.5.4130">
    <property type="match status" value="1"/>
</dbReference>
<dbReference type="GO" id="GO:0006952">
    <property type="term" value="P:defense response"/>
    <property type="evidence" value="ECO:0007669"/>
    <property type="project" value="UniProtKB-KW"/>
</dbReference>
<dbReference type="PANTHER" id="PTHR19338">
    <property type="entry name" value="TRANSLOCASE OF INNER MITOCHONDRIAL MEMBRANE 13 HOMOLOG"/>
    <property type="match status" value="1"/>
</dbReference>
<reference evidence="9 10" key="1">
    <citation type="submission" date="2017-09" db="EMBL/GenBank/DDBJ databases">
        <authorList>
            <consortium name="International Durum Wheat Genome Sequencing Consortium (IDWGSC)"/>
            <person name="Milanesi L."/>
        </authorList>
    </citation>
    <scope>NUCLEOTIDE SEQUENCE [LARGE SCALE GENOMIC DNA]</scope>
    <source>
        <strain evidence="10">cv. Svevo</strain>
    </source>
</reference>
<evidence type="ECO:0000256" key="4">
    <source>
        <dbReference type="ARBA" id="ARBA00022741"/>
    </source>
</evidence>
<dbReference type="PANTHER" id="PTHR19338:SF42">
    <property type="entry name" value="RX N-TERMINAL DOMAIN-CONTAINING PROTEIN"/>
    <property type="match status" value="1"/>
</dbReference>
<feature type="domain" description="NB-ARC" evidence="7">
    <location>
        <begin position="192"/>
        <end position="314"/>
    </location>
</feature>
<dbReference type="Pfam" id="PF00931">
    <property type="entry name" value="NB-ARC"/>
    <property type="match status" value="1"/>
</dbReference>
<evidence type="ECO:0000313" key="9">
    <source>
        <dbReference type="EMBL" id="VAI00331.1"/>
    </source>
</evidence>
<keyword evidence="4" id="KW-0547">Nucleotide-binding</keyword>
<feature type="domain" description="Disease resistance N-terminal" evidence="8">
    <location>
        <begin position="13"/>
        <end position="100"/>
    </location>
</feature>
<dbReference type="Proteomes" id="UP000324705">
    <property type="component" value="Chromosome 4A"/>
</dbReference>
<evidence type="ECO:0000256" key="3">
    <source>
        <dbReference type="ARBA" id="ARBA00022737"/>
    </source>
</evidence>
<dbReference type="EMBL" id="LT934117">
    <property type="protein sequence ID" value="VAI00331.1"/>
    <property type="molecule type" value="Genomic_DNA"/>
</dbReference>
<dbReference type="PRINTS" id="PR00364">
    <property type="entry name" value="DISEASERSIST"/>
</dbReference>
<keyword evidence="10" id="KW-1185">Reference proteome</keyword>
<evidence type="ECO:0000256" key="1">
    <source>
        <dbReference type="ARBA" id="ARBA00008894"/>
    </source>
</evidence>
<proteinExistence type="inferred from homology"/>
<dbReference type="Pfam" id="PF18052">
    <property type="entry name" value="Rx_N"/>
    <property type="match status" value="1"/>
</dbReference>
<feature type="compositionally biased region" description="Polar residues" evidence="6">
    <location>
        <begin position="136"/>
        <end position="148"/>
    </location>
</feature>
<evidence type="ECO:0000256" key="2">
    <source>
        <dbReference type="ARBA" id="ARBA00022614"/>
    </source>
</evidence>
<evidence type="ECO:0000256" key="6">
    <source>
        <dbReference type="SAM" id="MobiDB-lite"/>
    </source>
</evidence>
<evidence type="ECO:0000259" key="7">
    <source>
        <dbReference type="Pfam" id="PF00931"/>
    </source>
</evidence>
<evidence type="ECO:0000256" key="5">
    <source>
        <dbReference type="ARBA" id="ARBA00022821"/>
    </source>
</evidence>
<organism evidence="9 10">
    <name type="scientific">Triticum turgidum subsp. durum</name>
    <name type="common">Durum wheat</name>
    <name type="synonym">Triticum durum</name>
    <dbReference type="NCBI Taxonomy" id="4567"/>
    <lineage>
        <taxon>Eukaryota</taxon>
        <taxon>Viridiplantae</taxon>
        <taxon>Streptophyta</taxon>
        <taxon>Embryophyta</taxon>
        <taxon>Tracheophyta</taxon>
        <taxon>Spermatophyta</taxon>
        <taxon>Magnoliopsida</taxon>
        <taxon>Liliopsida</taxon>
        <taxon>Poales</taxon>
        <taxon>Poaceae</taxon>
        <taxon>BOP clade</taxon>
        <taxon>Pooideae</taxon>
        <taxon>Triticodae</taxon>
        <taxon>Triticeae</taxon>
        <taxon>Triticinae</taxon>
        <taxon>Triticum</taxon>
    </lineage>
</organism>
<keyword evidence="3" id="KW-0677">Repeat</keyword>
<evidence type="ECO:0008006" key="11">
    <source>
        <dbReference type="Google" id="ProtNLM"/>
    </source>
</evidence>
<keyword evidence="5" id="KW-0611">Plant defense</keyword>
<dbReference type="InterPro" id="IPR041118">
    <property type="entry name" value="Rx_N"/>
</dbReference>
<dbReference type="GO" id="GO:0043531">
    <property type="term" value="F:ADP binding"/>
    <property type="evidence" value="ECO:0007669"/>
    <property type="project" value="InterPro"/>
</dbReference>
<dbReference type="AlphaFoldDB" id="A0A9R0SU78"/>
<dbReference type="InterPro" id="IPR027417">
    <property type="entry name" value="P-loop_NTPase"/>
</dbReference>
<dbReference type="InterPro" id="IPR002182">
    <property type="entry name" value="NB-ARC"/>
</dbReference>
<dbReference type="Gramene" id="TRITD4Av1G263610.5">
    <property type="protein sequence ID" value="TRITD4Av1G263610.5"/>
    <property type="gene ID" value="TRITD4Av1G263610"/>
</dbReference>
<keyword evidence="2" id="KW-0433">Leucine-rich repeat</keyword>
<dbReference type="Gene3D" id="3.40.50.300">
    <property type="entry name" value="P-loop containing nucleotide triphosphate hydrolases"/>
    <property type="match status" value="1"/>
</dbReference>
<comment type="similarity">
    <text evidence="1">Belongs to the disease resistance NB-LRR family.</text>
</comment>
<name>A0A9R0SU78_TRITD</name>
<protein>
    <recommendedName>
        <fullName evidence="11">AAA+ ATPase domain-containing protein</fullName>
    </recommendedName>
</protein>
<gene>
    <name evidence="9" type="ORF">TRITD_4Av1G263610</name>
</gene>
<evidence type="ECO:0000313" key="10">
    <source>
        <dbReference type="Proteomes" id="UP000324705"/>
    </source>
</evidence>
<sequence>MEGAPVTAATGTLGPVVAKLGALLGSEYKLPRRTRKDIKFIRSKLKPVHSILWVAWGEEILDAESKGLKKEALDLADDMHDAIDDFILTLKGSRSRSKRLMVQTKMKASPFQDLRARVDDVSVRCRNKWKSAQPISSLFSSKKNTNPRKSPPHRAPFVRKDASELIGLGKWRDELIRYLVAEQQEESTMVCPELKMASIVGTAGVGKTTLARLVYEEIESKFQSRAFVSVTPTPNMKEVLTSILKQVGAQPPAGTQARTEEGLIHAISNFLEDKRYLVIIDGIWHRGKWDIINKSLPRNRLGSRIIMTTRIHSLPGDDFKNSRLCIRMDPEWSFQERRWFYGPDEEDVAARMKPDMVGQGFDRDHPIVRMCGGVPLALLCMFSAMRMVREQQQVGVHVKACVVQDMIKKQVKQSGIQNTPGFEPLVESLQLDYTDLPPIC</sequence>
<feature type="region of interest" description="Disordered" evidence="6">
    <location>
        <begin position="136"/>
        <end position="157"/>
    </location>
</feature>